<feature type="compositionally biased region" description="Low complexity" evidence="5">
    <location>
        <begin position="1330"/>
        <end position="1341"/>
    </location>
</feature>
<dbReference type="Gene3D" id="2.60.530.10">
    <property type="entry name" value="Major cell-surface adhesin PAc"/>
    <property type="match status" value="1"/>
</dbReference>
<dbReference type="InterPro" id="IPR051172">
    <property type="entry name" value="Chlamydia_OmcB"/>
</dbReference>
<keyword evidence="4" id="KW-0572">Peptidoglycan-anchor</keyword>
<feature type="compositionally biased region" description="Polar residues" evidence="5">
    <location>
        <begin position="1206"/>
        <end position="1218"/>
    </location>
</feature>
<feature type="signal peptide" evidence="7">
    <location>
        <begin position="1"/>
        <end position="29"/>
    </location>
</feature>
<feature type="region of interest" description="Disordered" evidence="5">
    <location>
        <begin position="1330"/>
        <end position="1350"/>
    </location>
</feature>
<feature type="compositionally biased region" description="Polar residues" evidence="5">
    <location>
        <begin position="1081"/>
        <end position="1093"/>
    </location>
</feature>
<evidence type="ECO:0000256" key="2">
    <source>
        <dbReference type="ARBA" id="ARBA00022525"/>
    </source>
</evidence>
<keyword evidence="3 7" id="KW-0732">Signal</keyword>
<keyword evidence="6" id="KW-1133">Transmembrane helix</keyword>
<feature type="chain" id="PRO_5043511548" evidence="7">
    <location>
        <begin position="30"/>
        <end position="2135"/>
    </location>
</feature>
<feature type="region of interest" description="Disordered" evidence="5">
    <location>
        <begin position="704"/>
        <end position="726"/>
    </location>
</feature>
<feature type="region of interest" description="Disordered" evidence="5">
    <location>
        <begin position="1455"/>
        <end position="1476"/>
    </location>
</feature>
<feature type="compositionally biased region" description="Low complexity" evidence="5">
    <location>
        <begin position="704"/>
        <end position="716"/>
    </location>
</feature>
<dbReference type="Pfam" id="PF01345">
    <property type="entry name" value="DUF11"/>
    <property type="match status" value="12"/>
</dbReference>
<feature type="compositionally biased region" description="Low complexity" evidence="5">
    <location>
        <begin position="2079"/>
        <end position="2091"/>
    </location>
</feature>
<feature type="transmembrane region" description="Helical" evidence="6">
    <location>
        <begin position="2109"/>
        <end position="2129"/>
    </location>
</feature>
<dbReference type="Proteomes" id="UP001210690">
    <property type="component" value="Chromosome"/>
</dbReference>
<keyword evidence="1" id="KW-0134">Cell wall</keyword>
<dbReference type="PANTHER" id="PTHR34819:SF3">
    <property type="entry name" value="CELL SURFACE PROTEIN"/>
    <property type="match status" value="1"/>
</dbReference>
<sequence>MKKREIIKKIVSMLMIFALVVPIASQAYAADPTRGVEVNADHSELDKAVQEAKASGVDVPQEQTQDKGTASSNSEADAKLAEVKADYENQIQKIKAAKLDMDNYNAKKKEYDKLKKKYDEDLAKYKIAKEKYDKELEAYKKALEDWKNHKNEDGYLSEPIDQPLVFKNEPNAYSSVSGKVYQSSEWLRELKYLGYSEDSEIYKAVKRHDGYATDEGAWRVYLENDKPLKITYSHLKNSTYNGKRIFKVEFKFTLKKNTSGKKRIPAILYYEPTKTINYSDLDANVEIDMEATFYDEDGKKIDMTGSLISFASLNRDLDKGVDRSEYVRNFNGKYLKINGSSIEAHNGKAISSIPSNEHKSHGSRFEVGEWDKHNSPKSWYGAIVGKAEGETVRVTFGANNRKAIWFAFNSDIKSYGVPIKPTEPEKPTPPKEPQKPEINVSYHYDIFYVKSQVEKKVTNANNQDINNKVVDTGSVVNFELKTSDFPKHHEKIESLVFTDTLPEGYQLDLEGTKANSPDYDVEYNEGTRLLKFTAKTSLLDEINRDLTKDAKVPSPKITGKVTKEGTKYENKFKISINNNYDVESDPVRVFTPKKPIKDVFDSQDTQVSIDKQTVKAGQELLYKVTYKNTTGKEQKVVIKDKIPEYTTYVENSADNGGVYDNGTITWTKEKVAADETFEVTFKVKVKDDVNGETIKNKANVLEGNNEYETNETTNPTSTKPKKDVFDSSAPQVSIDKQTVKAGQELLYKVTYKNTTGKEQKVVIKDKIPEYTTYVENSADNGGVYDNGVITWTKEKVAADETFEVTFKVKVKDDVNGEIIKNKADVLEGNNKYETNETTNPTSTKPKKDVFNSSAPQVSIDGEIVKAGQELLYKVTYKNTTGKEQKVVIKDKIPEYTTYVENSADNGGVYDNGTITWTKEKVAADETFEVTFKVKVKDDVNGETIKNKANVLEGNNKYETNETTNPTSTKPKKDVFNSSAPQVSIDGEIVKAGQELLYKVTYKNTTGKEQKVEIKDAIPEHTTYVEGSASDNGVHDNGVITWTKDKVAAGETFEVTFKVKVKDNVSGEIIKNKADVLEGNNKFETNETTNPTSTKPKKDVFNSSAPQVSIDGEIVKAGQELLYKVTYKNTTGKEQKVEIKDAIPEHTTYVEGSASDNGVHDNGVITWTKDKVAAGETFEVTFKVKVKDNVSGEIIKNKANVLEGNNKYETNETTNPTSTKPKKDVFDSSAPQVSIDKQTVKAGQELLYKVTYKNTTGKEQKVVIKDKIPEYTTYVENSADNGGVYDNGTITWTKEKVAADETFEVTFKVKVKDDVNGETIKNKANVLEGNNEYETNETTNPTSTKPKKDVFDSQDTQVSIDKQTVKAGQELLYKVTYKNTTGKEQKVVIKDKIPEYTTYVENSADNGGVYDNGTITWTKEKVAADETFEVTFKVKVKDDVNGETIKNKANVLEGNNEYETNETTNPTSTKPKKDVFDSSAPQVSIDKQTVKAGQELLYKVTYKNTTGKEQKVVIKDKIPEYTTYVENSADNGGVYDNGTITWTKEKVAADETFEVTFKVKVKDNVNGETIKNKANVLEGNNEYETNETTNPTSTKPKKDVFDSQNDQVSIDGQIVKAGQELLYKVTYKNTTGKDQKVEIKDKIPEYTTYVDGSASDGGVYKDGEITWTKEKVAADETFEVTFKVKVKDDVSGEVIKNKANVLEGNNKFETNETTNPTSTKPKKDVFDSQNDQVSIDGQIVKAGQELLYKVTYKNTTGKDQKVEIKDKIPEYTTYVDGSASDGGVYKDGEITWTKEKVAADETFEVTFKVKVKDDVSGEVIKNKANVLEGNNKFETNETTNPTSTKPKKDVFETKDPEVSIDGKETRPGAELLYKVTYKNTTGKEQKVEIKDTIPEHTTYVEGSASDGGVYKDGVITWTKEKVAADETFEVTFKVKVDENAGGNTVKNKANVLEGNNKFETNETTNPVSTKPVKDVFDSKNDKVSIDGKEVKAGQELLYKVTYKNTTGKEQKVVIKDAIPAHTKYVEGSADNNGVYENGVITWTKEKVAPGETFEVTFKVKVDENVNGEVIKNKANVLEGNNNYETNETTNPTPKKPGKEIPRTGFGANTALYTALLGLSTVALGGFRIRYKKKNNK</sequence>
<keyword evidence="2" id="KW-0964">Secreted</keyword>
<feature type="compositionally biased region" description="Low complexity" evidence="5">
    <location>
        <begin position="1579"/>
        <end position="1591"/>
    </location>
</feature>
<organism evidence="9 10">
    <name type="scientific">Parvimonas micra</name>
    <dbReference type="NCBI Taxonomy" id="33033"/>
    <lineage>
        <taxon>Bacteria</taxon>
        <taxon>Bacillati</taxon>
        <taxon>Bacillota</taxon>
        <taxon>Tissierellia</taxon>
        <taxon>Tissierellales</taxon>
        <taxon>Peptoniphilaceae</taxon>
        <taxon>Parvimonas</taxon>
    </lineage>
</organism>
<evidence type="ECO:0000256" key="3">
    <source>
        <dbReference type="ARBA" id="ARBA00022729"/>
    </source>
</evidence>
<gene>
    <name evidence="9" type="ORF">NM222_07905</name>
</gene>
<dbReference type="InterPro" id="IPR047589">
    <property type="entry name" value="DUF11_rpt"/>
</dbReference>
<evidence type="ECO:0000256" key="4">
    <source>
        <dbReference type="ARBA" id="ARBA00023088"/>
    </source>
</evidence>
<protein>
    <submittedName>
        <fullName evidence="9">Cell surface protein</fullName>
    </submittedName>
</protein>
<feature type="region of interest" description="Disordered" evidence="5">
    <location>
        <begin position="1205"/>
        <end position="1229"/>
    </location>
</feature>
<dbReference type="PROSITE" id="PS50847">
    <property type="entry name" value="GRAM_POS_ANCHORING"/>
    <property type="match status" value="1"/>
</dbReference>
<feature type="compositionally biased region" description="Polar residues" evidence="5">
    <location>
        <begin position="61"/>
        <end position="75"/>
    </location>
</feature>
<name>A0AAX3K704_9FIRM</name>
<keyword evidence="6" id="KW-0472">Membrane</keyword>
<feature type="region of interest" description="Disordered" evidence="5">
    <location>
        <begin position="1579"/>
        <end position="1600"/>
    </location>
</feature>
<evidence type="ECO:0000313" key="9">
    <source>
        <dbReference type="EMBL" id="WBB30863.1"/>
    </source>
</evidence>
<proteinExistence type="predicted"/>
<evidence type="ECO:0000259" key="8">
    <source>
        <dbReference type="PROSITE" id="PS50847"/>
    </source>
</evidence>
<dbReference type="InterPro" id="IPR013574">
    <property type="entry name" value="Glucan-bd_C/Surface_Ag-I/II_V"/>
</dbReference>
<evidence type="ECO:0000256" key="1">
    <source>
        <dbReference type="ARBA" id="ARBA00022512"/>
    </source>
</evidence>
<dbReference type="NCBIfam" id="TIGR01451">
    <property type="entry name" value="B_ant_repeat"/>
    <property type="match status" value="12"/>
</dbReference>
<keyword evidence="6" id="KW-0812">Transmembrane</keyword>
<dbReference type="SUPFAM" id="SSF74914">
    <property type="entry name" value="V-region of surface antigen I/II (SA I/II, PAC)"/>
    <property type="match status" value="1"/>
</dbReference>
<feature type="region of interest" description="Disordered" evidence="5">
    <location>
        <begin position="1080"/>
        <end position="1101"/>
    </location>
</feature>
<dbReference type="Pfam" id="PF08363">
    <property type="entry name" value="GbpC"/>
    <property type="match status" value="1"/>
</dbReference>
<dbReference type="InterPro" id="IPR036234">
    <property type="entry name" value="SA_I/II_PAC_V_sf"/>
</dbReference>
<dbReference type="EMBL" id="CP101412">
    <property type="protein sequence ID" value="WBB30863.1"/>
    <property type="molecule type" value="Genomic_DNA"/>
</dbReference>
<feature type="region of interest" description="Disordered" evidence="5">
    <location>
        <begin position="51"/>
        <end position="76"/>
    </location>
</feature>
<evidence type="ECO:0000256" key="6">
    <source>
        <dbReference type="SAM" id="Phobius"/>
    </source>
</evidence>
<feature type="domain" description="Gram-positive cocci surface proteins LPxTG" evidence="8">
    <location>
        <begin position="2099"/>
        <end position="2135"/>
    </location>
</feature>
<dbReference type="Pfam" id="PF18652">
    <property type="entry name" value="Adhesin_P1_N"/>
    <property type="match status" value="1"/>
</dbReference>
<dbReference type="InterPro" id="IPR041324">
    <property type="entry name" value="AgI/II_N"/>
</dbReference>
<evidence type="ECO:0000256" key="7">
    <source>
        <dbReference type="SAM" id="SignalP"/>
    </source>
</evidence>
<evidence type="ECO:0000256" key="5">
    <source>
        <dbReference type="SAM" id="MobiDB-lite"/>
    </source>
</evidence>
<reference evidence="9" key="1">
    <citation type="submission" date="2022-07" db="EMBL/GenBank/DDBJ databases">
        <title>Parvimonas micra travels from the subgingival sulcus of the human oral cavity to the colorectal adenocarcinoma.</title>
        <authorList>
            <person name="Conde-Perez K."/>
            <person name="Buetas E."/>
            <person name="Aja-Macaya P."/>
            <person name="Martin-De Arribas E."/>
            <person name="Iglesias-Corras I."/>
            <person name="Trigo-Tasende N."/>
            <person name="Nasser-Ali M."/>
            <person name="Estevez L.S."/>
            <person name="Rumbo-Feal S."/>
            <person name="Otero-Alen B."/>
            <person name="Noguera J.F."/>
            <person name="Concha A."/>
            <person name="Pardinas-Lopez S."/>
            <person name="Carda-Dieguez M."/>
            <person name="Gomez-Randulfe I."/>
            <person name="Martinez-Lago N."/>
            <person name="Ladra S."/>
            <person name="Aparicio L.A."/>
            <person name="Bou G."/>
            <person name="Mira A."/>
            <person name="Vallejo J.A."/>
            <person name="Poza M."/>
        </authorList>
    </citation>
    <scope>NUCLEOTIDE SEQUENCE</scope>
    <source>
        <strain evidence="9">PM102KC-G-1</strain>
    </source>
</reference>
<dbReference type="InterPro" id="IPR019931">
    <property type="entry name" value="LPXTG_anchor"/>
</dbReference>
<accession>A0AAX3K704</accession>
<feature type="compositionally biased region" description="Low complexity" evidence="5">
    <location>
        <begin position="1455"/>
        <end position="1466"/>
    </location>
</feature>
<dbReference type="InterPro" id="IPR001434">
    <property type="entry name" value="OmcB-like_DUF11"/>
</dbReference>
<dbReference type="RefSeq" id="WP_269755206.1">
    <property type="nucleotide sequence ID" value="NZ_CP101412.1"/>
</dbReference>
<dbReference type="Gene3D" id="2.60.40.740">
    <property type="match status" value="12"/>
</dbReference>
<dbReference type="PANTHER" id="PTHR34819">
    <property type="entry name" value="LARGE CYSTEINE-RICH PERIPLASMIC PROTEIN OMCB"/>
    <property type="match status" value="1"/>
</dbReference>
<feature type="region of interest" description="Disordered" evidence="5">
    <location>
        <begin position="2079"/>
        <end position="2101"/>
    </location>
</feature>
<evidence type="ECO:0000313" key="10">
    <source>
        <dbReference type="Proteomes" id="UP001210690"/>
    </source>
</evidence>